<dbReference type="EMBL" id="JAZDWU010000010">
    <property type="protein sequence ID" value="KAK9989308.1"/>
    <property type="molecule type" value="Genomic_DNA"/>
</dbReference>
<dbReference type="AlphaFoldDB" id="A0AAW2BV29"/>
<keyword evidence="2" id="KW-1185">Reference proteome</keyword>
<organism evidence="1 2">
    <name type="scientific">Lithocarpus litseifolius</name>
    <dbReference type="NCBI Taxonomy" id="425828"/>
    <lineage>
        <taxon>Eukaryota</taxon>
        <taxon>Viridiplantae</taxon>
        <taxon>Streptophyta</taxon>
        <taxon>Embryophyta</taxon>
        <taxon>Tracheophyta</taxon>
        <taxon>Spermatophyta</taxon>
        <taxon>Magnoliopsida</taxon>
        <taxon>eudicotyledons</taxon>
        <taxon>Gunneridae</taxon>
        <taxon>Pentapetalae</taxon>
        <taxon>rosids</taxon>
        <taxon>fabids</taxon>
        <taxon>Fagales</taxon>
        <taxon>Fagaceae</taxon>
        <taxon>Lithocarpus</taxon>
    </lineage>
</organism>
<reference evidence="1 2" key="1">
    <citation type="submission" date="2024-01" db="EMBL/GenBank/DDBJ databases">
        <title>A telomere-to-telomere, gap-free genome of sweet tea (Lithocarpus litseifolius).</title>
        <authorList>
            <person name="Zhou J."/>
        </authorList>
    </citation>
    <scope>NUCLEOTIDE SEQUENCE [LARGE SCALE GENOMIC DNA]</scope>
    <source>
        <strain evidence="1">Zhou-2022a</strain>
        <tissue evidence="1">Leaf</tissue>
    </source>
</reference>
<name>A0AAW2BV29_9ROSI</name>
<sequence>MVVLKAPIFDGRPDPWTSINWLDEMDQFFDQICLPDAYKVRDSIQHENTSSFRQELTAIAQDLRKIMVLLDSSTRKKNAQVPSKTNVEIEVQVPIDNVSTFMQQEEPIIESTQEEKFRQVSEDVAGALDVEVDSDESGIEPVMIYEVDEHLQVEVQKIDTVVQDKIVPVQHIDFVFPEEFYDVMELKVILLSVLPRVISDLRKVLNTKVLILHHYKTRGRVFLNQGSIMQEYNQKLFQYFFLDFQWIISDCNVVICLGLSD</sequence>
<gene>
    <name evidence="1" type="ORF">SO802_029547</name>
</gene>
<dbReference type="Proteomes" id="UP001459277">
    <property type="component" value="Unassembled WGS sequence"/>
</dbReference>
<accession>A0AAW2BV29</accession>
<evidence type="ECO:0000313" key="1">
    <source>
        <dbReference type="EMBL" id="KAK9989308.1"/>
    </source>
</evidence>
<protein>
    <submittedName>
        <fullName evidence="1">Uncharacterized protein</fullName>
    </submittedName>
</protein>
<comment type="caution">
    <text evidence="1">The sequence shown here is derived from an EMBL/GenBank/DDBJ whole genome shotgun (WGS) entry which is preliminary data.</text>
</comment>
<proteinExistence type="predicted"/>
<evidence type="ECO:0000313" key="2">
    <source>
        <dbReference type="Proteomes" id="UP001459277"/>
    </source>
</evidence>